<dbReference type="EMBL" id="VMGN01000020">
    <property type="protein sequence ID" value="TSC94104.1"/>
    <property type="molecule type" value="Genomic_DNA"/>
</dbReference>
<proteinExistence type="predicted"/>
<accession>A0A554LMT7</accession>
<name>A0A554LMT7_9BACT</name>
<evidence type="ECO:0000313" key="2">
    <source>
        <dbReference type="EMBL" id="TSC94104.1"/>
    </source>
</evidence>
<sequence>MKEKIRKFILKHRKLVLIVSAVFIFLLVTSLVVFAKINHAVAPKPVEEKVEETTPAPVPEAPKEEIAKQPPKRASSGKTSTKTNSDGSKTVTTSTGPVDSAAQSAAAAAGPSGSTPLAINYLDQTGAHGSLGDVLKNYLNSSLKWDGEVPALYAIILENAGASGWAGLYSGQYTQSAGGQITSAWGYITLNSYYYEGNPYFNDYMKLILSHEYGHHYTLYHKWLAWQSPYNARFPDSYYSVRPLTKATTAADYSLGWGNCDAEIIAEDYSYLYSGYGYHAMSGTYGYPSAGTRTWIVNEPSGPSAPPPADNPPTVSISAPANGATVSGTTAFSANASDDVGVTKVDFYIGTTLLSEDSSSPYSYNLNTTSYGNGAYTLKATATDSSSQTTSATISVTINNATSDTENPTIVINNPEGNPYAWTSGNLYIRSTATDNVAVTKIELYINDYLVATENAALIERIWPWDNVGPGAYTLKAKSYDSSGNTAETSIVINKS</sequence>
<dbReference type="Proteomes" id="UP000316495">
    <property type="component" value="Unassembled WGS sequence"/>
</dbReference>
<gene>
    <name evidence="2" type="ORF">Athens101428_416</name>
</gene>
<evidence type="ECO:0000256" key="1">
    <source>
        <dbReference type="SAM" id="MobiDB-lite"/>
    </source>
</evidence>
<evidence type="ECO:0000313" key="3">
    <source>
        <dbReference type="Proteomes" id="UP000316495"/>
    </source>
</evidence>
<organism evidence="2 3">
    <name type="scientific">Candidatus Berkelbacteria bacterium Athens1014_28</name>
    <dbReference type="NCBI Taxonomy" id="2017145"/>
    <lineage>
        <taxon>Bacteria</taxon>
        <taxon>Candidatus Berkelbacteria</taxon>
    </lineage>
</organism>
<protein>
    <submittedName>
        <fullName evidence="2">Fibronectin type III domain-containing protein</fullName>
    </submittedName>
</protein>
<comment type="caution">
    <text evidence="2">The sequence shown here is derived from an EMBL/GenBank/DDBJ whole genome shotgun (WGS) entry which is preliminary data.</text>
</comment>
<dbReference type="Pfam" id="PF17957">
    <property type="entry name" value="Big_7"/>
    <property type="match status" value="2"/>
</dbReference>
<reference evidence="2 3" key="1">
    <citation type="submission" date="2017-07" db="EMBL/GenBank/DDBJ databases">
        <title>Mechanisms for carbon and nitrogen cycling indicate functional differentiation within the Candidate Phyla Radiation.</title>
        <authorList>
            <person name="Danczak R.E."/>
            <person name="Johnston M.D."/>
            <person name="Kenah C."/>
            <person name="Slattery M."/>
            <person name="Wrighton K.C."/>
            <person name="Wilkins M.J."/>
        </authorList>
    </citation>
    <scope>NUCLEOTIDE SEQUENCE [LARGE SCALE GENOMIC DNA]</scope>
    <source>
        <strain evidence="2">Athens1014_28</strain>
    </source>
</reference>
<dbReference type="AlphaFoldDB" id="A0A554LMT7"/>
<dbReference type="Gene3D" id="2.60.40.10">
    <property type="entry name" value="Immunoglobulins"/>
    <property type="match status" value="2"/>
</dbReference>
<dbReference type="InterPro" id="IPR013783">
    <property type="entry name" value="Ig-like_fold"/>
</dbReference>
<feature type="compositionally biased region" description="Polar residues" evidence="1">
    <location>
        <begin position="76"/>
        <end position="97"/>
    </location>
</feature>
<feature type="region of interest" description="Disordered" evidence="1">
    <location>
        <begin position="45"/>
        <end position="106"/>
    </location>
</feature>